<proteinExistence type="predicted"/>
<dbReference type="EMBL" id="LNQR01000146">
    <property type="protein sequence ID" value="KWT74169.1"/>
    <property type="molecule type" value="Genomic_DNA"/>
</dbReference>
<protein>
    <submittedName>
        <fullName evidence="1">Uncharacterized protein</fullName>
    </submittedName>
</protein>
<dbReference type="Proteomes" id="UP000060487">
    <property type="component" value="Unassembled WGS sequence"/>
</dbReference>
<name>A0ABR5SBQ6_9BACT</name>
<keyword evidence="2" id="KW-1185">Reference proteome</keyword>
<evidence type="ECO:0000313" key="2">
    <source>
        <dbReference type="Proteomes" id="UP000060487"/>
    </source>
</evidence>
<sequence>MLAYMIVQELQKLWSWLNVTVGEGIAELSSINSIEIKIGETSYNQIPKPRALGEILLELANVTLPEVLPN</sequence>
<accession>A0ABR5SBQ6</accession>
<organism evidence="1 2">
    <name type="scientific">Candidatus Magnetominusculus xianensis</name>
    <dbReference type="NCBI Taxonomy" id="1748249"/>
    <lineage>
        <taxon>Bacteria</taxon>
        <taxon>Pseudomonadati</taxon>
        <taxon>Nitrospirota</taxon>
        <taxon>Nitrospiria</taxon>
        <taxon>Nitrospirales</taxon>
        <taxon>Nitrospiraceae</taxon>
        <taxon>Candidatus Magnetominusculus</taxon>
    </lineage>
</organism>
<evidence type="ECO:0000313" key="1">
    <source>
        <dbReference type="EMBL" id="KWT74169.1"/>
    </source>
</evidence>
<reference evidence="1 2" key="1">
    <citation type="submission" date="2015-11" db="EMBL/GenBank/DDBJ databases">
        <authorList>
            <person name="Lin W."/>
        </authorList>
    </citation>
    <scope>NUCLEOTIDE SEQUENCE [LARGE SCALE GENOMIC DNA]</scope>
    <source>
        <strain evidence="1 2">HCH-1</strain>
    </source>
</reference>
<gene>
    <name evidence="1" type="ORF">ASN18_3341</name>
</gene>
<comment type="caution">
    <text evidence="1">The sequence shown here is derived from an EMBL/GenBank/DDBJ whole genome shotgun (WGS) entry which is preliminary data.</text>
</comment>